<dbReference type="PROSITE" id="PS50261">
    <property type="entry name" value="G_PROTEIN_RECEP_F2_4"/>
    <property type="match status" value="1"/>
</dbReference>
<feature type="domain" description="EGF-like" evidence="19">
    <location>
        <begin position="45"/>
        <end position="87"/>
    </location>
</feature>
<dbReference type="SMART" id="SM00181">
    <property type="entry name" value="EGF"/>
    <property type="match status" value="6"/>
</dbReference>
<dbReference type="AlphaFoldDB" id="A0A6P8G6G5"/>
<comment type="subcellular location">
    <subcellularLocation>
        <location evidence="2">Cell membrane</location>
        <topology evidence="2">Multi-pass membrane protein</topology>
    </subcellularLocation>
    <subcellularLocation>
        <location evidence="1">Secreted</location>
    </subcellularLocation>
</comment>
<dbReference type="SUPFAM" id="SSF81321">
    <property type="entry name" value="Family A G protein-coupled receptor-like"/>
    <property type="match status" value="1"/>
</dbReference>
<name>A0A6P8G6G5_CLUHA</name>
<feature type="domain" description="EGF-like" evidence="19">
    <location>
        <begin position="242"/>
        <end position="279"/>
    </location>
</feature>
<evidence type="ECO:0000256" key="3">
    <source>
        <dbReference type="ARBA" id="ARBA00022475"/>
    </source>
</evidence>
<dbReference type="Pfam" id="PF07645">
    <property type="entry name" value="EGF_CA"/>
    <property type="match status" value="5"/>
</dbReference>
<evidence type="ECO:0000256" key="14">
    <source>
        <dbReference type="ARBA" id="ARBA00023180"/>
    </source>
</evidence>
<dbReference type="InterPro" id="IPR049883">
    <property type="entry name" value="NOTCH1_EGF-like"/>
</dbReference>
<keyword evidence="22" id="KW-1185">Reference proteome</keyword>
<dbReference type="FunFam" id="2.10.25.10:FF:000038">
    <property type="entry name" value="Fibrillin 2"/>
    <property type="match status" value="2"/>
</dbReference>
<dbReference type="Gene3D" id="1.20.1070.10">
    <property type="entry name" value="Rhodopsin 7-helix transmembrane proteins"/>
    <property type="match status" value="1"/>
</dbReference>
<dbReference type="PROSITE" id="PS50026">
    <property type="entry name" value="EGF_3"/>
    <property type="match status" value="5"/>
</dbReference>
<evidence type="ECO:0000313" key="22">
    <source>
        <dbReference type="Proteomes" id="UP000515152"/>
    </source>
</evidence>
<sequence>MRYGGHLVIWELQLVLLFLVKVKAEDSTAACPEGYISDAKAVCVDENECNTDEDEPSIPCGDNAKCFNTEGSYYCQCGSGFRSTKGSVNFTGENPDKCQDINECTVENIDCGPNAACVNNEGSYGCVCEIGFRASNGKETFLDGKGVTCQDINECTVDDIDCGPNAACVNNAGSYACFCEVGFVTSSGGTFSDGQKCQDKDECALNTTICGGNARCYNNQGSYYCICNPGFSSNNKTGICEDTNECEITDICVENAKCNNIPGGHYCVCNPGFRLGSGNTNFTTKTESCEDICNMDAAICGGGACRQGPDGHECVCHKGYTNYGFNQEACTALSCDGTLDDVSVGQTLPELEALHSMLSGLCMRLTENNATGTSAQKGALDGEALLMQLLSLIDNLLSKGPLRDHKQVTFLLSAVEGALKQLGQLLNYPKTKKSTKYVEVELLVERGDSSPTGNVSLLSENAQLDTHWETATGAAFSGFPTVALLTYKNLEESTNDYFGVTPDKANQRFQINSKVVTATVSNANTTQLAKNITLSFPHLNSKEEQHKCVYWDHEGGVWSDRGCTVVTSGANHTVCSCSHLSSFAVLMALYEVEDTFELLMITWVGMSLSLVCLLTCILTFACCRSIQNTRNTIHLHLSLSLFIASVIFLAGISRTENQTGCALVAGMLHYFYLASFCWMCLEGVQLFRMVVLVFNTTLRSRYMMAAGYGVPALIVAISAMVNAKGYGSKRLCWFDVKENGFIWSFLGPVIVIIAANVFFFLITVYKLAEKFSSLNPDLNNLRKIKVFTTTAVAQLAVLGSMWIFGCFQFNKSTMAMSYIFTFLNSLQGVLMFVMHCLLNKQVREEYGKFMSCICAPHKTKYSDFSGSNQSKTQTSKSAQNTGESHI</sequence>
<dbReference type="GO" id="GO:0007166">
    <property type="term" value="P:cell surface receptor signaling pathway"/>
    <property type="evidence" value="ECO:0007669"/>
    <property type="project" value="InterPro"/>
</dbReference>
<dbReference type="Gene3D" id="2.10.25.10">
    <property type="entry name" value="Laminin"/>
    <property type="match status" value="5"/>
</dbReference>
<feature type="region of interest" description="Disordered" evidence="16">
    <location>
        <begin position="863"/>
        <end position="886"/>
    </location>
</feature>
<dbReference type="PROSITE" id="PS00010">
    <property type="entry name" value="ASX_HYDROXYL"/>
    <property type="match status" value="4"/>
</dbReference>
<dbReference type="PANTHER" id="PTHR12011">
    <property type="entry name" value="ADHESION G-PROTEIN COUPLED RECEPTOR"/>
    <property type="match status" value="1"/>
</dbReference>
<feature type="transmembrane region" description="Helical" evidence="17">
    <location>
        <begin position="672"/>
        <end position="695"/>
    </location>
</feature>
<evidence type="ECO:0000256" key="9">
    <source>
        <dbReference type="ARBA" id="ARBA00022837"/>
    </source>
</evidence>
<feature type="chain" id="PRO_5027893476" evidence="18">
    <location>
        <begin position="25"/>
        <end position="886"/>
    </location>
</feature>
<dbReference type="InterPro" id="IPR000203">
    <property type="entry name" value="GPS"/>
</dbReference>
<keyword evidence="8" id="KW-0677">Repeat</keyword>
<dbReference type="InterPro" id="IPR000152">
    <property type="entry name" value="EGF-type_Asp/Asn_hydroxyl_site"/>
</dbReference>
<proteinExistence type="predicted"/>
<evidence type="ECO:0000256" key="7">
    <source>
        <dbReference type="ARBA" id="ARBA00022729"/>
    </source>
</evidence>
<keyword evidence="10" id="KW-0130">Cell adhesion</keyword>
<feature type="domain" description="GAIN-B" evidence="20">
    <location>
        <begin position="445"/>
        <end position="593"/>
    </location>
</feature>
<keyword evidence="6 17" id="KW-0812">Transmembrane</keyword>
<dbReference type="GO" id="GO:0005886">
    <property type="term" value="C:plasma membrane"/>
    <property type="evidence" value="ECO:0007669"/>
    <property type="project" value="UniProtKB-SubCell"/>
</dbReference>
<evidence type="ECO:0000256" key="1">
    <source>
        <dbReference type="ARBA" id="ARBA00004613"/>
    </source>
</evidence>
<dbReference type="Pfam" id="PF01825">
    <property type="entry name" value="GPS"/>
    <property type="match status" value="1"/>
</dbReference>
<dbReference type="PANTHER" id="PTHR12011:SF433">
    <property type="entry name" value="ADHESION G PROTEIN-COUPLED RECEPTOR E1-LIKE-RELATED"/>
    <property type="match status" value="1"/>
</dbReference>
<feature type="domain" description="EGF-like" evidence="19">
    <location>
        <begin position="100"/>
        <end position="138"/>
    </location>
</feature>
<dbReference type="GO" id="GO:0005509">
    <property type="term" value="F:calcium ion binding"/>
    <property type="evidence" value="ECO:0007669"/>
    <property type="project" value="InterPro"/>
</dbReference>
<dbReference type="InterPro" id="IPR046338">
    <property type="entry name" value="GAIN_dom_sf"/>
</dbReference>
<dbReference type="InterPro" id="IPR003056">
    <property type="entry name" value="GPCR_2_ADGRE2_ADGRE5"/>
</dbReference>
<dbReference type="GO" id="GO:0004930">
    <property type="term" value="F:G protein-coupled receptor activity"/>
    <property type="evidence" value="ECO:0007669"/>
    <property type="project" value="InterPro"/>
</dbReference>
<dbReference type="PRINTS" id="PR00249">
    <property type="entry name" value="GPCRSECRETIN"/>
</dbReference>
<evidence type="ECO:0000259" key="19">
    <source>
        <dbReference type="PROSITE" id="PS50026"/>
    </source>
</evidence>
<dbReference type="SMART" id="SM00179">
    <property type="entry name" value="EGF_CA"/>
    <property type="match status" value="6"/>
</dbReference>
<dbReference type="GO" id="GO:0007189">
    <property type="term" value="P:adenylate cyclase-activating G protein-coupled receptor signaling pathway"/>
    <property type="evidence" value="ECO:0007669"/>
    <property type="project" value="TreeGrafter"/>
</dbReference>
<evidence type="ECO:0000256" key="15">
    <source>
        <dbReference type="PROSITE-ProRule" id="PRU00076"/>
    </source>
</evidence>
<evidence type="ECO:0000256" key="17">
    <source>
        <dbReference type="SAM" id="Phobius"/>
    </source>
</evidence>
<dbReference type="FunFam" id="2.10.25.10:FF:000014">
    <property type="entry name" value="Latent-transforming growth factor beta-binding protein 3"/>
    <property type="match status" value="1"/>
</dbReference>
<evidence type="ECO:0000256" key="10">
    <source>
        <dbReference type="ARBA" id="ARBA00022889"/>
    </source>
</evidence>
<evidence type="ECO:0000256" key="2">
    <source>
        <dbReference type="ARBA" id="ARBA00004651"/>
    </source>
</evidence>
<feature type="signal peptide" evidence="18">
    <location>
        <begin position="1"/>
        <end position="24"/>
    </location>
</feature>
<reference evidence="23" key="1">
    <citation type="submission" date="2025-08" db="UniProtKB">
        <authorList>
            <consortium name="RefSeq"/>
        </authorList>
    </citation>
    <scope>IDENTIFICATION</scope>
</reference>
<feature type="transmembrane region" description="Helical" evidence="17">
    <location>
        <begin position="786"/>
        <end position="804"/>
    </location>
</feature>
<evidence type="ECO:0000313" key="23">
    <source>
        <dbReference type="RefSeq" id="XP_031431681.1"/>
    </source>
</evidence>
<evidence type="ECO:0000256" key="16">
    <source>
        <dbReference type="SAM" id="MobiDB-lite"/>
    </source>
</evidence>
<dbReference type="CDD" id="cd00054">
    <property type="entry name" value="EGF_CA"/>
    <property type="match status" value="5"/>
</dbReference>
<dbReference type="GO" id="GO:0007155">
    <property type="term" value="P:cell adhesion"/>
    <property type="evidence" value="ECO:0007669"/>
    <property type="project" value="UniProtKB-KW"/>
</dbReference>
<feature type="domain" description="EGF-like" evidence="19">
    <location>
        <begin position="199"/>
        <end position="241"/>
    </location>
</feature>
<dbReference type="PROSITE" id="PS50221">
    <property type="entry name" value="GAIN_B"/>
    <property type="match status" value="1"/>
</dbReference>
<dbReference type="FunFam" id="1.20.1070.10:FF:000136">
    <property type="entry name" value="Adhesion G protein-coupled receptor E5"/>
    <property type="match status" value="1"/>
</dbReference>
<dbReference type="InterPro" id="IPR001881">
    <property type="entry name" value="EGF-like_Ca-bd_dom"/>
</dbReference>
<evidence type="ECO:0000256" key="5">
    <source>
        <dbReference type="ARBA" id="ARBA00022536"/>
    </source>
</evidence>
<keyword evidence="12 17" id="KW-0472">Membrane</keyword>
<evidence type="ECO:0000256" key="11">
    <source>
        <dbReference type="ARBA" id="ARBA00022989"/>
    </source>
</evidence>
<feature type="transmembrane region" description="Helical" evidence="17">
    <location>
        <begin position="741"/>
        <end position="765"/>
    </location>
</feature>
<dbReference type="GO" id="GO:0005576">
    <property type="term" value="C:extracellular region"/>
    <property type="evidence" value="ECO:0007669"/>
    <property type="project" value="UniProtKB-SubCell"/>
</dbReference>
<evidence type="ECO:0000256" key="8">
    <source>
        <dbReference type="ARBA" id="ARBA00022737"/>
    </source>
</evidence>
<feature type="transmembrane region" description="Helical" evidence="17">
    <location>
        <begin position="816"/>
        <end position="838"/>
    </location>
</feature>
<dbReference type="SMART" id="SM00303">
    <property type="entry name" value="GPS"/>
    <property type="match status" value="1"/>
</dbReference>
<dbReference type="GeneID" id="105905708"/>
<dbReference type="InterPro" id="IPR057244">
    <property type="entry name" value="GAIN_B"/>
</dbReference>
<keyword evidence="11 17" id="KW-1133">Transmembrane helix</keyword>
<dbReference type="InterPro" id="IPR000742">
    <property type="entry name" value="EGF"/>
</dbReference>
<dbReference type="OrthoDB" id="1100386at2759"/>
<dbReference type="Pfam" id="PF00002">
    <property type="entry name" value="7tm_2"/>
    <property type="match status" value="1"/>
</dbReference>
<evidence type="ECO:0000259" key="20">
    <source>
        <dbReference type="PROSITE" id="PS50221"/>
    </source>
</evidence>
<accession>A0A6P8G6G5</accession>
<evidence type="ECO:0000256" key="12">
    <source>
        <dbReference type="ARBA" id="ARBA00023136"/>
    </source>
</evidence>
<dbReference type="InterPro" id="IPR000832">
    <property type="entry name" value="GPCR_2_secretin-like"/>
</dbReference>
<keyword evidence="9" id="KW-0106">Calcium</keyword>
<dbReference type="Gene3D" id="2.60.220.50">
    <property type="match status" value="1"/>
</dbReference>
<organism evidence="22 23">
    <name type="scientific">Clupea harengus</name>
    <name type="common">Atlantic herring</name>
    <dbReference type="NCBI Taxonomy" id="7950"/>
    <lineage>
        <taxon>Eukaryota</taxon>
        <taxon>Metazoa</taxon>
        <taxon>Chordata</taxon>
        <taxon>Craniata</taxon>
        <taxon>Vertebrata</taxon>
        <taxon>Euteleostomi</taxon>
        <taxon>Actinopterygii</taxon>
        <taxon>Neopterygii</taxon>
        <taxon>Teleostei</taxon>
        <taxon>Clupei</taxon>
        <taxon>Clupeiformes</taxon>
        <taxon>Clupeoidei</taxon>
        <taxon>Clupeidae</taxon>
        <taxon>Clupea</taxon>
    </lineage>
</organism>
<dbReference type="PROSITE" id="PS01186">
    <property type="entry name" value="EGF_2"/>
    <property type="match status" value="1"/>
</dbReference>
<dbReference type="Proteomes" id="UP000515152">
    <property type="component" value="Chromosome 1"/>
</dbReference>
<feature type="transmembrane region" description="Helical" evidence="17">
    <location>
        <begin position="598"/>
        <end position="621"/>
    </location>
</feature>
<keyword evidence="13" id="KW-1015">Disulfide bond</keyword>
<gene>
    <name evidence="23" type="primary">LOC105905708</name>
</gene>
<dbReference type="SUPFAM" id="SSF57184">
    <property type="entry name" value="Growth factor receptor domain"/>
    <property type="match status" value="1"/>
</dbReference>
<dbReference type="InterPro" id="IPR017981">
    <property type="entry name" value="GPCR_2-like_7TM"/>
</dbReference>
<keyword evidence="4" id="KW-0964">Secreted</keyword>
<keyword evidence="5 15" id="KW-0245">EGF-like domain</keyword>
<feature type="transmembrane region" description="Helical" evidence="17">
    <location>
        <begin position="633"/>
        <end position="652"/>
    </location>
</feature>
<dbReference type="InterPro" id="IPR009030">
    <property type="entry name" value="Growth_fac_rcpt_cys_sf"/>
</dbReference>
<dbReference type="SUPFAM" id="SSF57196">
    <property type="entry name" value="EGF/Laminin"/>
    <property type="match status" value="2"/>
</dbReference>
<evidence type="ECO:0000256" key="6">
    <source>
        <dbReference type="ARBA" id="ARBA00022692"/>
    </source>
</evidence>
<comment type="caution">
    <text evidence="15">Lacks conserved residue(s) required for the propagation of feature annotation.</text>
</comment>
<feature type="domain" description="EGF-like" evidence="19">
    <location>
        <begin position="151"/>
        <end position="189"/>
    </location>
</feature>
<dbReference type="RefSeq" id="XP_031431681.1">
    <property type="nucleotide sequence ID" value="XM_031575821.2"/>
</dbReference>
<feature type="domain" description="G-protein coupled receptors family 2 profile 2" evidence="21">
    <location>
        <begin position="598"/>
        <end position="839"/>
    </location>
</feature>
<keyword evidence="3" id="KW-1003">Cell membrane</keyword>
<keyword evidence="14" id="KW-0325">Glycoprotein</keyword>
<feature type="transmembrane region" description="Helical" evidence="17">
    <location>
        <begin position="702"/>
        <end position="721"/>
    </location>
</feature>
<dbReference type="KEGG" id="char:105905708"/>
<dbReference type="PRINTS" id="PR01278">
    <property type="entry name" value="CD97PROTEIN"/>
</dbReference>
<evidence type="ECO:0000259" key="21">
    <source>
        <dbReference type="PROSITE" id="PS50261"/>
    </source>
</evidence>
<dbReference type="GO" id="GO:0030855">
    <property type="term" value="P:epithelial cell differentiation"/>
    <property type="evidence" value="ECO:0007669"/>
    <property type="project" value="UniProtKB-ARBA"/>
</dbReference>
<evidence type="ECO:0000256" key="18">
    <source>
        <dbReference type="SAM" id="SignalP"/>
    </source>
</evidence>
<keyword evidence="23" id="KW-0675">Receptor</keyword>
<evidence type="ECO:0000256" key="4">
    <source>
        <dbReference type="ARBA" id="ARBA00022525"/>
    </source>
</evidence>
<keyword evidence="7 18" id="KW-0732">Signal</keyword>
<protein>
    <submittedName>
        <fullName evidence="23">Adhesion G protein-coupled receptor E5</fullName>
    </submittedName>
</protein>
<evidence type="ECO:0000256" key="13">
    <source>
        <dbReference type="ARBA" id="ARBA00023157"/>
    </source>
</evidence>